<dbReference type="Proteomes" id="UP000562984">
    <property type="component" value="Unassembled WGS sequence"/>
</dbReference>
<keyword evidence="2" id="KW-0812">Transmembrane</keyword>
<protein>
    <submittedName>
        <fullName evidence="3">DUF3311 domain-containing protein</fullName>
    </submittedName>
</protein>
<evidence type="ECO:0000313" key="4">
    <source>
        <dbReference type="Proteomes" id="UP000562984"/>
    </source>
</evidence>
<name>A0A849A5K4_9ACTN</name>
<feature type="region of interest" description="Disordered" evidence="1">
    <location>
        <begin position="1"/>
        <end position="20"/>
    </location>
</feature>
<organism evidence="3 4">
    <name type="scientific">Nakamurella aerolata</name>
    <dbReference type="NCBI Taxonomy" id="1656892"/>
    <lineage>
        <taxon>Bacteria</taxon>
        <taxon>Bacillati</taxon>
        <taxon>Actinomycetota</taxon>
        <taxon>Actinomycetes</taxon>
        <taxon>Nakamurellales</taxon>
        <taxon>Nakamurellaceae</taxon>
        <taxon>Nakamurella</taxon>
    </lineage>
</organism>
<dbReference type="Pfam" id="PF11755">
    <property type="entry name" value="DUF3311"/>
    <property type="match status" value="1"/>
</dbReference>
<gene>
    <name evidence="3" type="ORF">HKD39_08800</name>
</gene>
<keyword evidence="2" id="KW-1133">Transmembrane helix</keyword>
<comment type="caution">
    <text evidence="3">The sequence shown here is derived from an EMBL/GenBank/DDBJ whole genome shotgun (WGS) entry which is preliminary data.</text>
</comment>
<evidence type="ECO:0000256" key="2">
    <source>
        <dbReference type="SAM" id="Phobius"/>
    </source>
</evidence>
<evidence type="ECO:0000313" key="3">
    <source>
        <dbReference type="EMBL" id="NNG35805.1"/>
    </source>
</evidence>
<dbReference type="InterPro" id="IPR021741">
    <property type="entry name" value="DUF3311"/>
</dbReference>
<dbReference type="EMBL" id="JABEND010000004">
    <property type="protein sequence ID" value="NNG35805.1"/>
    <property type="molecule type" value="Genomic_DNA"/>
</dbReference>
<proteinExistence type="predicted"/>
<dbReference type="RefSeq" id="WP_171199504.1">
    <property type="nucleotide sequence ID" value="NZ_JABEND010000004.1"/>
</dbReference>
<reference evidence="3 4" key="1">
    <citation type="submission" date="2020-05" db="EMBL/GenBank/DDBJ databases">
        <title>Nakamurella sp. DB0629 isolated from air conditioner.</title>
        <authorList>
            <person name="Kim D.H."/>
            <person name="Kim D.-U."/>
        </authorList>
    </citation>
    <scope>NUCLEOTIDE SEQUENCE [LARGE SCALE GENOMIC DNA]</scope>
    <source>
        <strain evidence="3 4">DB0629</strain>
    </source>
</reference>
<keyword evidence="4" id="KW-1185">Reference proteome</keyword>
<evidence type="ECO:0000256" key="1">
    <source>
        <dbReference type="SAM" id="MobiDB-lite"/>
    </source>
</evidence>
<feature type="compositionally biased region" description="Basic and acidic residues" evidence="1">
    <location>
        <begin position="7"/>
        <end position="20"/>
    </location>
</feature>
<feature type="transmembrane region" description="Helical" evidence="2">
    <location>
        <begin position="53"/>
        <end position="75"/>
    </location>
</feature>
<keyword evidence="2" id="KW-0472">Membrane</keyword>
<feature type="transmembrane region" description="Helical" evidence="2">
    <location>
        <begin position="20"/>
        <end position="41"/>
    </location>
</feature>
<feature type="region of interest" description="Disordered" evidence="1">
    <location>
        <begin position="81"/>
        <end position="111"/>
    </location>
</feature>
<sequence length="111" mass="12631">MSSTVDRQAKGEPPEGRNDLRFSPWNLLLLVPPLMLVTAWYNKRTPELFGLPFFYWFQFVWVFIGVACVAVVYVMTRHVGTTPDQPRLHEPVDPTDPLAGADADNSRELGR</sequence>
<dbReference type="AlphaFoldDB" id="A0A849A5K4"/>
<accession>A0A849A5K4</accession>